<feature type="domain" description="Apple" evidence="12">
    <location>
        <begin position="349"/>
        <end position="432"/>
    </location>
</feature>
<dbReference type="PANTHER" id="PTHR32444">
    <property type="entry name" value="BULB-TYPE LECTIN DOMAIN-CONTAINING PROTEIN"/>
    <property type="match status" value="1"/>
</dbReference>
<dbReference type="AlphaFoldDB" id="A0A6G1DE17"/>
<name>A0A6G1DE17_9ORYZ</name>
<sequence length="571" mass="62329">MDQSAAAFASIVVLLLLLPPCAPDDRLVPGKPLSAAATIISDGGVFALGFFSPSNSTPEKMYLGIWYNDIPRRTVVWVADQETPVTNGTSSAPTLSLTNSSNLVLSDADGHVRWTTNVTGADSPTAAAGPAAVLLNTGNLVIRSPNGTTLWQSFEHPTDSFLPGMKIRITYRTRAGERLVSWKGPDDPSRGSFTYGGDPDTFLQVFLLNGTRPVNRNGPWTGYMVSSQYQANTSDIIYFAIVNNDEEIYMTFSVSDGSPHTRYVLTYAGKYQLQSWDNSSSAWAVLGEWPTWDCNLYGYCGPYGYCDDTAAKEAVPTCKCLAGFEPASTEEWNSGRFSRGCRRKEAVQCGDRFLAVPGMKSPDKFVLVANRTFDACAAECSSNCSCVAYAYANLSSSRAKGDMTRCLVWSGELIDTEKVGEGLGSDTIYVRLAGLDAGGRTKSNAVKIVLPVLASCILIILCISIVWLKIKGKKRNREKYRKQILDGMSTSEEIGEGNPVHDLEFPFVRFEDIALATHDFSEAYKIGQGGFGKVYKAMLGGQEVAVKRHGTCGRKGRLRIWQTHQSWIVAY</sequence>
<dbReference type="OrthoDB" id="4062651at2759"/>
<keyword evidence="9" id="KW-0472">Membrane</keyword>
<keyword evidence="8" id="KW-0547">Nucleotide-binding</keyword>
<dbReference type="InterPro" id="IPR036426">
    <property type="entry name" value="Bulb-type_lectin_dom_sf"/>
</dbReference>
<dbReference type="Gene3D" id="3.30.200.20">
    <property type="entry name" value="Phosphorylase Kinase, domain 1"/>
    <property type="match status" value="1"/>
</dbReference>
<evidence type="ECO:0000256" key="1">
    <source>
        <dbReference type="ARBA" id="ARBA00004479"/>
    </source>
</evidence>
<feature type="transmembrane region" description="Helical" evidence="9">
    <location>
        <begin position="448"/>
        <end position="468"/>
    </location>
</feature>
<comment type="catalytic activity">
    <reaction evidence="6">
        <text>L-threonyl-[protein] + ATP = O-phospho-L-threonyl-[protein] + ADP + H(+)</text>
        <dbReference type="Rhea" id="RHEA:46608"/>
        <dbReference type="Rhea" id="RHEA-COMP:11060"/>
        <dbReference type="Rhea" id="RHEA-COMP:11605"/>
        <dbReference type="ChEBI" id="CHEBI:15378"/>
        <dbReference type="ChEBI" id="CHEBI:30013"/>
        <dbReference type="ChEBI" id="CHEBI:30616"/>
        <dbReference type="ChEBI" id="CHEBI:61977"/>
        <dbReference type="ChEBI" id="CHEBI:456216"/>
        <dbReference type="EC" id="2.7.11.1"/>
    </reaction>
</comment>
<proteinExistence type="predicted"/>
<dbReference type="SUPFAM" id="SSF56112">
    <property type="entry name" value="Protein kinase-like (PK-like)"/>
    <property type="match status" value="1"/>
</dbReference>
<evidence type="ECO:0000313" key="14">
    <source>
        <dbReference type="Proteomes" id="UP000479710"/>
    </source>
</evidence>
<evidence type="ECO:0000256" key="7">
    <source>
        <dbReference type="ARBA" id="ARBA00048679"/>
    </source>
</evidence>
<dbReference type="InterPro" id="IPR001480">
    <property type="entry name" value="Bulb-type_lectin_dom"/>
</dbReference>
<protein>
    <recommendedName>
        <fullName evidence="2">non-specific serine/threonine protein kinase</fullName>
        <ecNumber evidence="2">2.7.11.1</ecNumber>
    </recommendedName>
</protein>
<dbReference type="FunFam" id="2.90.10.10:FF:000019">
    <property type="entry name" value="Serine/threonine-protein kinase"/>
    <property type="match status" value="1"/>
</dbReference>
<dbReference type="GO" id="GO:0004674">
    <property type="term" value="F:protein serine/threonine kinase activity"/>
    <property type="evidence" value="ECO:0007669"/>
    <property type="project" value="UniProtKB-EC"/>
</dbReference>
<dbReference type="SMART" id="SM00108">
    <property type="entry name" value="B_lectin"/>
    <property type="match status" value="1"/>
</dbReference>
<dbReference type="PROSITE" id="PS50927">
    <property type="entry name" value="BULB_LECTIN"/>
    <property type="match status" value="1"/>
</dbReference>
<keyword evidence="4" id="KW-1015">Disulfide bond</keyword>
<evidence type="ECO:0000256" key="10">
    <source>
        <dbReference type="SAM" id="SignalP"/>
    </source>
</evidence>
<evidence type="ECO:0000256" key="5">
    <source>
        <dbReference type="ARBA" id="ARBA00023170"/>
    </source>
</evidence>
<feature type="domain" description="Bulb-type lectin" evidence="11">
    <location>
        <begin position="24"/>
        <end position="155"/>
    </location>
</feature>
<gene>
    <name evidence="13" type="ORF">E2562_004635</name>
</gene>
<feature type="binding site" evidence="8">
    <location>
        <position position="547"/>
    </location>
    <ligand>
        <name>ATP</name>
        <dbReference type="ChEBI" id="CHEBI:30616"/>
    </ligand>
</feature>
<dbReference type="EC" id="2.7.11.1" evidence="2"/>
<dbReference type="EMBL" id="SPHZ02000006">
    <property type="protein sequence ID" value="KAF0910639.1"/>
    <property type="molecule type" value="Genomic_DNA"/>
</dbReference>
<evidence type="ECO:0000256" key="4">
    <source>
        <dbReference type="ARBA" id="ARBA00023157"/>
    </source>
</evidence>
<dbReference type="Pfam" id="PF01453">
    <property type="entry name" value="B_lectin"/>
    <property type="match status" value="1"/>
</dbReference>
<dbReference type="InterPro" id="IPR011009">
    <property type="entry name" value="Kinase-like_dom_sf"/>
</dbReference>
<keyword evidence="5" id="KW-0675">Receptor</keyword>
<dbReference type="GO" id="GO:0005524">
    <property type="term" value="F:ATP binding"/>
    <property type="evidence" value="ECO:0007669"/>
    <property type="project" value="UniProtKB-UniRule"/>
</dbReference>
<dbReference type="Pfam" id="PF00954">
    <property type="entry name" value="S_locus_glycop"/>
    <property type="match status" value="1"/>
</dbReference>
<dbReference type="GO" id="GO:0051707">
    <property type="term" value="P:response to other organism"/>
    <property type="evidence" value="ECO:0007669"/>
    <property type="project" value="UniProtKB-ARBA"/>
</dbReference>
<comment type="subcellular location">
    <subcellularLocation>
        <location evidence="1">Membrane</location>
        <topology evidence="1">Single-pass type I membrane protein</topology>
    </subcellularLocation>
</comment>
<keyword evidence="9" id="KW-1133">Transmembrane helix</keyword>
<evidence type="ECO:0000256" key="2">
    <source>
        <dbReference type="ARBA" id="ARBA00012513"/>
    </source>
</evidence>
<keyword evidence="3 10" id="KW-0732">Signal</keyword>
<evidence type="ECO:0000256" key="9">
    <source>
        <dbReference type="SAM" id="Phobius"/>
    </source>
</evidence>
<feature type="signal peptide" evidence="10">
    <location>
        <begin position="1"/>
        <end position="23"/>
    </location>
</feature>
<dbReference type="GO" id="GO:0016020">
    <property type="term" value="C:membrane"/>
    <property type="evidence" value="ECO:0007669"/>
    <property type="project" value="UniProtKB-SubCell"/>
</dbReference>
<evidence type="ECO:0000259" key="11">
    <source>
        <dbReference type="PROSITE" id="PS50927"/>
    </source>
</evidence>
<accession>A0A6G1DE17</accession>
<dbReference type="InterPro" id="IPR003609">
    <property type="entry name" value="Pan_app"/>
</dbReference>
<evidence type="ECO:0000313" key="13">
    <source>
        <dbReference type="EMBL" id="KAF0910639.1"/>
    </source>
</evidence>
<keyword evidence="14" id="KW-1185">Reference proteome</keyword>
<dbReference type="Pfam" id="PF08276">
    <property type="entry name" value="PAN_2"/>
    <property type="match status" value="1"/>
</dbReference>
<dbReference type="PANTHER" id="PTHR32444:SF118">
    <property type="entry name" value="OS09G0551150 PROTEIN"/>
    <property type="match status" value="1"/>
</dbReference>
<comment type="catalytic activity">
    <reaction evidence="7">
        <text>L-seryl-[protein] + ATP = O-phospho-L-seryl-[protein] + ADP + H(+)</text>
        <dbReference type="Rhea" id="RHEA:17989"/>
        <dbReference type="Rhea" id="RHEA-COMP:9863"/>
        <dbReference type="Rhea" id="RHEA-COMP:11604"/>
        <dbReference type="ChEBI" id="CHEBI:15378"/>
        <dbReference type="ChEBI" id="CHEBI:29999"/>
        <dbReference type="ChEBI" id="CHEBI:30616"/>
        <dbReference type="ChEBI" id="CHEBI:83421"/>
        <dbReference type="ChEBI" id="CHEBI:456216"/>
        <dbReference type="EC" id="2.7.11.1"/>
    </reaction>
</comment>
<organism evidence="13 14">
    <name type="scientific">Oryza meyeriana var. granulata</name>
    <dbReference type="NCBI Taxonomy" id="110450"/>
    <lineage>
        <taxon>Eukaryota</taxon>
        <taxon>Viridiplantae</taxon>
        <taxon>Streptophyta</taxon>
        <taxon>Embryophyta</taxon>
        <taxon>Tracheophyta</taxon>
        <taxon>Spermatophyta</taxon>
        <taxon>Magnoliopsida</taxon>
        <taxon>Liliopsida</taxon>
        <taxon>Poales</taxon>
        <taxon>Poaceae</taxon>
        <taxon>BOP clade</taxon>
        <taxon>Oryzoideae</taxon>
        <taxon>Oryzeae</taxon>
        <taxon>Oryzinae</taxon>
        <taxon>Oryza</taxon>
        <taxon>Oryza meyeriana</taxon>
    </lineage>
</organism>
<dbReference type="PROSITE" id="PS50948">
    <property type="entry name" value="PAN"/>
    <property type="match status" value="1"/>
</dbReference>
<dbReference type="CDD" id="cd00028">
    <property type="entry name" value="B_lectin"/>
    <property type="match status" value="1"/>
</dbReference>
<dbReference type="Proteomes" id="UP000479710">
    <property type="component" value="Unassembled WGS sequence"/>
</dbReference>
<dbReference type="PROSITE" id="PS00107">
    <property type="entry name" value="PROTEIN_KINASE_ATP"/>
    <property type="match status" value="1"/>
</dbReference>
<dbReference type="InterPro" id="IPR017441">
    <property type="entry name" value="Protein_kinase_ATP_BS"/>
</dbReference>
<evidence type="ECO:0000256" key="3">
    <source>
        <dbReference type="ARBA" id="ARBA00022729"/>
    </source>
</evidence>
<reference evidence="13 14" key="1">
    <citation type="submission" date="2019-11" db="EMBL/GenBank/DDBJ databases">
        <title>Whole genome sequence of Oryza granulata.</title>
        <authorList>
            <person name="Li W."/>
        </authorList>
    </citation>
    <scope>NUCLEOTIDE SEQUENCE [LARGE SCALE GENOMIC DNA]</scope>
    <source>
        <strain evidence="14">cv. Menghai</strain>
        <tissue evidence="13">Leaf</tissue>
    </source>
</reference>
<comment type="caution">
    <text evidence="13">The sequence shown here is derived from an EMBL/GenBank/DDBJ whole genome shotgun (WGS) entry which is preliminary data.</text>
</comment>
<evidence type="ECO:0000256" key="8">
    <source>
        <dbReference type="PROSITE-ProRule" id="PRU10141"/>
    </source>
</evidence>
<dbReference type="Gene3D" id="2.90.10.10">
    <property type="entry name" value="Bulb-type lectin domain"/>
    <property type="match status" value="1"/>
</dbReference>
<feature type="chain" id="PRO_5026033018" description="non-specific serine/threonine protein kinase" evidence="10">
    <location>
        <begin position="24"/>
        <end position="571"/>
    </location>
</feature>
<evidence type="ECO:0000259" key="12">
    <source>
        <dbReference type="PROSITE" id="PS50948"/>
    </source>
</evidence>
<dbReference type="InterPro" id="IPR000858">
    <property type="entry name" value="S_locus_glycoprot_dom"/>
</dbReference>
<dbReference type="SUPFAM" id="SSF51110">
    <property type="entry name" value="alpha-D-mannose-specific plant lectins"/>
    <property type="match status" value="1"/>
</dbReference>
<dbReference type="CDD" id="cd01098">
    <property type="entry name" value="PAN_AP_plant"/>
    <property type="match status" value="1"/>
</dbReference>
<dbReference type="GO" id="GO:0048544">
    <property type="term" value="P:recognition of pollen"/>
    <property type="evidence" value="ECO:0007669"/>
    <property type="project" value="InterPro"/>
</dbReference>
<keyword evidence="9" id="KW-0812">Transmembrane</keyword>
<evidence type="ECO:0000256" key="6">
    <source>
        <dbReference type="ARBA" id="ARBA00047899"/>
    </source>
</evidence>
<keyword evidence="8" id="KW-0067">ATP-binding</keyword>